<feature type="coiled-coil region" evidence="1">
    <location>
        <begin position="240"/>
        <end position="274"/>
    </location>
</feature>
<keyword evidence="4" id="KW-1185">Reference proteome</keyword>
<feature type="region of interest" description="Disordered" evidence="2">
    <location>
        <begin position="79"/>
        <end position="143"/>
    </location>
</feature>
<dbReference type="STRING" id="1051891.A0A0C3M8G7"/>
<dbReference type="Proteomes" id="UP000054248">
    <property type="component" value="Unassembled WGS sequence"/>
</dbReference>
<reference evidence="3 4" key="1">
    <citation type="submission" date="2014-04" db="EMBL/GenBank/DDBJ databases">
        <authorList>
            <consortium name="DOE Joint Genome Institute"/>
            <person name="Kuo A."/>
            <person name="Girlanda M."/>
            <person name="Perotto S."/>
            <person name="Kohler A."/>
            <person name="Nagy L.G."/>
            <person name="Floudas D."/>
            <person name="Copeland A."/>
            <person name="Barry K.W."/>
            <person name="Cichocki N."/>
            <person name="Veneault-Fourrey C."/>
            <person name="LaButti K."/>
            <person name="Lindquist E.A."/>
            <person name="Lipzen A."/>
            <person name="Lundell T."/>
            <person name="Morin E."/>
            <person name="Murat C."/>
            <person name="Sun H."/>
            <person name="Tunlid A."/>
            <person name="Henrissat B."/>
            <person name="Grigoriev I.V."/>
            <person name="Hibbett D.S."/>
            <person name="Martin F."/>
            <person name="Nordberg H.P."/>
            <person name="Cantor M.N."/>
            <person name="Hua S.X."/>
        </authorList>
    </citation>
    <scope>NUCLEOTIDE SEQUENCE [LARGE SCALE GENOMIC DNA]</scope>
    <source>
        <strain evidence="3 4">MUT 4182</strain>
    </source>
</reference>
<evidence type="ECO:0000313" key="3">
    <source>
        <dbReference type="EMBL" id="KIO29992.1"/>
    </source>
</evidence>
<sequence>MSEPETRERGNGNGASANRSGEEPPVIPGLAELIEVINTMASAPPGVRPKLNQALLDRVKGTPVHPVLKALEPVYLKLGPPVKNAPDQTQRPEAHQSPPQPTSTPGPDPSSAHSQTPQPTPAPVSGPSSAQQPAPTTAAPDTAELKNVEAGVTALYSKLDFVSQAVTGVTTRGELDDSFQLLETNLRKVDSETRNVVNESAKAAKAQIEAVDKKISQMSGKLDPLAELTQGVKRLQAGLLDEGKGERARLETKNKELENQVKELQQVIHDTRAELLPVEVVSEIALQGSFSDEPDKRGDHGGNGNATPNLLQTAKKVRANTLSLVAKCRTLFAFINRDGETESDVPDLGKEGEWGRCAEHLRASNSKLRNAIEEKEESDQKLQFVGFVIEQIRKGRYTEKEWESDTNWKSFVALVAKLPDGFESIRLLSEDLSRLTVQATTPTVPDGPTSSTVSAGSNTSTAKPINGSSRAPRAPIESVGPLTSTPAVTAPSSPVVTTIPIPPKKEREVRPTPTRKPSSSIRIKMVFNPIPGPLYGWGPLARSR</sequence>
<dbReference type="AlphaFoldDB" id="A0A0C3M8G7"/>
<evidence type="ECO:0000313" key="4">
    <source>
        <dbReference type="Proteomes" id="UP000054248"/>
    </source>
</evidence>
<feature type="region of interest" description="Disordered" evidence="2">
    <location>
        <begin position="1"/>
        <end position="26"/>
    </location>
</feature>
<evidence type="ECO:0000256" key="2">
    <source>
        <dbReference type="SAM" id="MobiDB-lite"/>
    </source>
</evidence>
<evidence type="ECO:0000256" key="1">
    <source>
        <dbReference type="SAM" id="Coils"/>
    </source>
</evidence>
<keyword evidence="1" id="KW-0175">Coiled coil</keyword>
<proteinExistence type="predicted"/>
<dbReference type="HOGENOM" id="CLU_447729_0_0_1"/>
<feature type="compositionally biased region" description="Basic and acidic residues" evidence="2">
    <location>
        <begin position="1"/>
        <end position="10"/>
    </location>
</feature>
<feature type="compositionally biased region" description="Polar residues" evidence="2">
    <location>
        <begin position="439"/>
        <end position="469"/>
    </location>
</feature>
<feature type="compositionally biased region" description="Pro residues" evidence="2">
    <location>
        <begin position="98"/>
        <end position="108"/>
    </location>
</feature>
<protein>
    <submittedName>
        <fullName evidence="3">Uncharacterized protein</fullName>
    </submittedName>
</protein>
<feature type="region of interest" description="Disordered" evidence="2">
    <location>
        <begin position="289"/>
        <end position="308"/>
    </location>
</feature>
<feature type="compositionally biased region" description="Low complexity" evidence="2">
    <location>
        <begin position="127"/>
        <end position="140"/>
    </location>
</feature>
<feature type="compositionally biased region" description="Polar residues" evidence="2">
    <location>
        <begin position="481"/>
        <end position="496"/>
    </location>
</feature>
<gene>
    <name evidence="3" type="ORF">M407DRAFT_225669</name>
</gene>
<reference evidence="4" key="2">
    <citation type="submission" date="2015-01" db="EMBL/GenBank/DDBJ databases">
        <title>Evolutionary Origins and Diversification of the Mycorrhizal Mutualists.</title>
        <authorList>
            <consortium name="DOE Joint Genome Institute"/>
            <consortium name="Mycorrhizal Genomics Consortium"/>
            <person name="Kohler A."/>
            <person name="Kuo A."/>
            <person name="Nagy L.G."/>
            <person name="Floudas D."/>
            <person name="Copeland A."/>
            <person name="Barry K.W."/>
            <person name="Cichocki N."/>
            <person name="Veneault-Fourrey C."/>
            <person name="LaButti K."/>
            <person name="Lindquist E.A."/>
            <person name="Lipzen A."/>
            <person name="Lundell T."/>
            <person name="Morin E."/>
            <person name="Murat C."/>
            <person name="Riley R."/>
            <person name="Ohm R."/>
            <person name="Sun H."/>
            <person name="Tunlid A."/>
            <person name="Henrissat B."/>
            <person name="Grigoriev I.V."/>
            <person name="Hibbett D.S."/>
            <person name="Martin F."/>
        </authorList>
    </citation>
    <scope>NUCLEOTIDE SEQUENCE [LARGE SCALE GENOMIC DNA]</scope>
    <source>
        <strain evidence="4">MUT 4182</strain>
    </source>
</reference>
<dbReference type="EMBL" id="KN822976">
    <property type="protein sequence ID" value="KIO29992.1"/>
    <property type="molecule type" value="Genomic_DNA"/>
</dbReference>
<name>A0A0C3M8G7_9AGAM</name>
<dbReference type="OrthoDB" id="3236824at2759"/>
<feature type="region of interest" description="Disordered" evidence="2">
    <location>
        <begin position="439"/>
        <end position="522"/>
    </location>
</feature>
<organism evidence="3 4">
    <name type="scientific">Tulasnella calospora MUT 4182</name>
    <dbReference type="NCBI Taxonomy" id="1051891"/>
    <lineage>
        <taxon>Eukaryota</taxon>
        <taxon>Fungi</taxon>
        <taxon>Dikarya</taxon>
        <taxon>Basidiomycota</taxon>
        <taxon>Agaricomycotina</taxon>
        <taxon>Agaricomycetes</taxon>
        <taxon>Cantharellales</taxon>
        <taxon>Tulasnellaceae</taxon>
        <taxon>Tulasnella</taxon>
    </lineage>
</organism>
<accession>A0A0C3M8G7</accession>